<name>A0A832TBB2_9EURY</name>
<organism evidence="1 2">
    <name type="scientific">Methanopyrus kandleri</name>
    <dbReference type="NCBI Taxonomy" id="2320"/>
    <lineage>
        <taxon>Archaea</taxon>
        <taxon>Methanobacteriati</taxon>
        <taxon>Methanobacteriota</taxon>
        <taxon>Methanomada group</taxon>
        <taxon>Methanopyri</taxon>
        <taxon>Methanopyrales</taxon>
        <taxon>Methanopyraceae</taxon>
        <taxon>Methanopyrus</taxon>
    </lineage>
</organism>
<sequence length="142" mass="16022">MTPIDPEEDARLEWERSMARLGLKYVPTVVISRVRGVALTLEIFAPVSAPAGSSAIVFVRPYLLTLRGGGPLWEGTLEFRLNGAGNSELGRIDLSEPEVWVGDWVEFEFYTPEESGKYRLVVRYEGPYGTVREEFQLRIVDD</sequence>
<dbReference type="RefSeq" id="WP_011019462.1">
    <property type="nucleotide sequence ID" value="NZ_DUJS01000001.1"/>
</dbReference>
<evidence type="ECO:0000313" key="2">
    <source>
        <dbReference type="Proteomes" id="UP000619545"/>
    </source>
</evidence>
<gene>
    <name evidence="1" type="ORF">HA336_00665</name>
</gene>
<accession>A0A832TBB2</accession>
<protein>
    <submittedName>
        <fullName evidence="1">Uncharacterized protein</fullName>
    </submittedName>
</protein>
<reference evidence="1" key="1">
    <citation type="journal article" date="2020" name="bioRxiv">
        <title>A rank-normalized archaeal taxonomy based on genome phylogeny resolves widespread incomplete and uneven classifications.</title>
        <authorList>
            <person name="Rinke C."/>
            <person name="Chuvochina M."/>
            <person name="Mussig A.J."/>
            <person name="Chaumeil P.-A."/>
            <person name="Waite D.W."/>
            <person name="Whitman W.B."/>
            <person name="Parks D.H."/>
            <person name="Hugenholtz P."/>
        </authorList>
    </citation>
    <scope>NUCLEOTIDE SEQUENCE</scope>
    <source>
        <strain evidence="1">UBA8853</strain>
    </source>
</reference>
<dbReference type="GeneID" id="1477195"/>
<dbReference type="AlphaFoldDB" id="A0A832TBB2"/>
<evidence type="ECO:0000313" key="1">
    <source>
        <dbReference type="EMBL" id="HII69728.1"/>
    </source>
</evidence>
<dbReference type="Proteomes" id="UP000619545">
    <property type="component" value="Unassembled WGS sequence"/>
</dbReference>
<proteinExistence type="predicted"/>
<comment type="caution">
    <text evidence="1">The sequence shown here is derived from an EMBL/GenBank/DDBJ whole genome shotgun (WGS) entry which is preliminary data.</text>
</comment>
<dbReference type="EMBL" id="DUJS01000001">
    <property type="protein sequence ID" value="HII69728.1"/>
    <property type="molecule type" value="Genomic_DNA"/>
</dbReference>